<feature type="domain" description="GRAM" evidence="2">
    <location>
        <begin position="173"/>
        <end position="258"/>
    </location>
</feature>
<dbReference type="Pfam" id="PF02893">
    <property type="entry name" value="GRAM"/>
    <property type="match status" value="1"/>
</dbReference>
<evidence type="ECO:0000313" key="4">
    <source>
        <dbReference type="Proteomes" id="UP000012073"/>
    </source>
</evidence>
<dbReference type="OrthoDB" id="5523at2759"/>
<dbReference type="Proteomes" id="UP000012073">
    <property type="component" value="Unassembled WGS sequence"/>
</dbReference>
<dbReference type="EMBL" id="HG001718">
    <property type="protein sequence ID" value="CDF35148.1"/>
    <property type="molecule type" value="Genomic_DNA"/>
</dbReference>
<dbReference type="SMART" id="SM00568">
    <property type="entry name" value="GRAM"/>
    <property type="match status" value="1"/>
</dbReference>
<protein>
    <recommendedName>
        <fullName evidence="2">GRAM domain-containing protein</fullName>
    </recommendedName>
</protein>
<organism evidence="3 4">
    <name type="scientific">Chondrus crispus</name>
    <name type="common">Carrageen Irish moss</name>
    <name type="synonym">Polymorpha crispa</name>
    <dbReference type="NCBI Taxonomy" id="2769"/>
    <lineage>
        <taxon>Eukaryota</taxon>
        <taxon>Rhodophyta</taxon>
        <taxon>Florideophyceae</taxon>
        <taxon>Rhodymeniophycidae</taxon>
        <taxon>Gigartinales</taxon>
        <taxon>Gigartinaceae</taxon>
        <taxon>Chondrus</taxon>
    </lineage>
</organism>
<dbReference type="InterPro" id="IPR011993">
    <property type="entry name" value="PH-like_dom_sf"/>
</dbReference>
<feature type="region of interest" description="Disordered" evidence="1">
    <location>
        <begin position="1"/>
        <end position="58"/>
    </location>
</feature>
<feature type="compositionally biased region" description="Basic and acidic residues" evidence="1">
    <location>
        <begin position="303"/>
        <end position="320"/>
    </location>
</feature>
<keyword evidence="4" id="KW-1185">Reference proteome</keyword>
<feature type="compositionally biased region" description="Acidic residues" evidence="1">
    <location>
        <begin position="81"/>
        <end position="90"/>
    </location>
</feature>
<dbReference type="GeneID" id="17322664"/>
<evidence type="ECO:0000313" key="3">
    <source>
        <dbReference type="EMBL" id="CDF35148.1"/>
    </source>
</evidence>
<dbReference type="Gramene" id="CDF35148">
    <property type="protein sequence ID" value="CDF35148"/>
    <property type="gene ID" value="CHC_T00003077001"/>
</dbReference>
<sequence>MTGEVDTPPGDSAAGFPPEKSALSSADAKPSPDDPSTETSSDQDAPTPEKEASKQTGVFSAWGFDVNAVAGNIGGFFTGPAEDEEEEQVDQEQRDPKASHAADHSDEIGATATNIANAATAELEHASKAAHETFGKAAQEIGKGWGTLNTFLDDILAAKPDSDKDDEDMDIHASFRELFPDIEKDDEVVDHFKCTLLQKYRCYLNNSTPEKTYPLRGRLFVSTSHIALYVTDDGGAFGGKPFGVSVPFADVGKIQKGAKSMLRLVTKSQSSYIFAEFESDSHYSGALSLLEHMTGAGAAPPKAADRAPENTDTKEKEETG</sequence>
<dbReference type="STRING" id="2769.R7QBJ4"/>
<feature type="region of interest" description="Disordered" evidence="1">
    <location>
        <begin position="75"/>
        <end position="106"/>
    </location>
</feature>
<dbReference type="KEGG" id="ccp:CHC_T00003077001"/>
<proteinExistence type="predicted"/>
<feature type="compositionally biased region" description="Basic and acidic residues" evidence="1">
    <location>
        <begin position="91"/>
        <end position="106"/>
    </location>
</feature>
<gene>
    <name evidence="3" type="ORF">CHC_T00003077001</name>
</gene>
<evidence type="ECO:0000256" key="1">
    <source>
        <dbReference type="SAM" id="MobiDB-lite"/>
    </source>
</evidence>
<name>R7QBJ4_CHOCR</name>
<dbReference type="Gene3D" id="2.30.29.30">
    <property type="entry name" value="Pleckstrin-homology domain (PH domain)/Phosphotyrosine-binding domain (PTB)"/>
    <property type="match status" value="1"/>
</dbReference>
<evidence type="ECO:0000259" key="2">
    <source>
        <dbReference type="SMART" id="SM00568"/>
    </source>
</evidence>
<dbReference type="RefSeq" id="XP_005714967.1">
    <property type="nucleotide sequence ID" value="XM_005714910.1"/>
</dbReference>
<accession>R7QBJ4</accession>
<reference evidence="4" key="1">
    <citation type="journal article" date="2013" name="Proc. Natl. Acad. Sci. U.S.A.">
        <title>Genome structure and metabolic features in the red seaweed Chondrus crispus shed light on evolution of the Archaeplastida.</title>
        <authorList>
            <person name="Collen J."/>
            <person name="Porcel B."/>
            <person name="Carre W."/>
            <person name="Ball S.G."/>
            <person name="Chaparro C."/>
            <person name="Tonon T."/>
            <person name="Barbeyron T."/>
            <person name="Michel G."/>
            <person name="Noel B."/>
            <person name="Valentin K."/>
            <person name="Elias M."/>
            <person name="Artiguenave F."/>
            <person name="Arun A."/>
            <person name="Aury J.M."/>
            <person name="Barbosa-Neto J.F."/>
            <person name="Bothwell J.H."/>
            <person name="Bouget F.Y."/>
            <person name="Brillet L."/>
            <person name="Cabello-Hurtado F."/>
            <person name="Capella-Gutierrez S."/>
            <person name="Charrier B."/>
            <person name="Cladiere L."/>
            <person name="Cock J.M."/>
            <person name="Coelho S.M."/>
            <person name="Colleoni C."/>
            <person name="Czjzek M."/>
            <person name="Da Silva C."/>
            <person name="Delage L."/>
            <person name="Denoeud F."/>
            <person name="Deschamps P."/>
            <person name="Dittami S.M."/>
            <person name="Gabaldon T."/>
            <person name="Gachon C.M."/>
            <person name="Groisillier A."/>
            <person name="Herve C."/>
            <person name="Jabbari K."/>
            <person name="Katinka M."/>
            <person name="Kloareg B."/>
            <person name="Kowalczyk N."/>
            <person name="Labadie K."/>
            <person name="Leblanc C."/>
            <person name="Lopez P.J."/>
            <person name="McLachlan D.H."/>
            <person name="Meslet-Cladiere L."/>
            <person name="Moustafa A."/>
            <person name="Nehr Z."/>
            <person name="Nyvall Collen P."/>
            <person name="Panaud O."/>
            <person name="Partensky F."/>
            <person name="Poulain J."/>
            <person name="Rensing S.A."/>
            <person name="Rousvoal S."/>
            <person name="Samson G."/>
            <person name="Symeonidi A."/>
            <person name="Weissenbach J."/>
            <person name="Zambounis A."/>
            <person name="Wincker P."/>
            <person name="Boyen C."/>
        </authorList>
    </citation>
    <scope>NUCLEOTIDE SEQUENCE [LARGE SCALE GENOMIC DNA]</scope>
    <source>
        <strain evidence="4">cv. Stackhouse</strain>
    </source>
</reference>
<dbReference type="InterPro" id="IPR004182">
    <property type="entry name" value="GRAM"/>
</dbReference>
<dbReference type="AlphaFoldDB" id="R7QBJ4"/>
<feature type="region of interest" description="Disordered" evidence="1">
    <location>
        <begin position="296"/>
        <end position="320"/>
    </location>
</feature>